<dbReference type="InterPro" id="IPR041370">
    <property type="entry name" value="Mlase_EEF1AKMT1/ZCCHC4"/>
</dbReference>
<dbReference type="GO" id="GO:0005737">
    <property type="term" value="C:cytoplasm"/>
    <property type="evidence" value="ECO:0007669"/>
    <property type="project" value="UniProtKB-SubCell"/>
</dbReference>
<organism evidence="8 9">
    <name type="scientific">Ceutorhynchus assimilis</name>
    <name type="common">cabbage seed weevil</name>
    <dbReference type="NCBI Taxonomy" id="467358"/>
    <lineage>
        <taxon>Eukaryota</taxon>
        <taxon>Metazoa</taxon>
        <taxon>Ecdysozoa</taxon>
        <taxon>Arthropoda</taxon>
        <taxon>Hexapoda</taxon>
        <taxon>Insecta</taxon>
        <taxon>Pterygota</taxon>
        <taxon>Neoptera</taxon>
        <taxon>Endopterygota</taxon>
        <taxon>Coleoptera</taxon>
        <taxon>Polyphaga</taxon>
        <taxon>Cucujiformia</taxon>
        <taxon>Curculionidae</taxon>
        <taxon>Ceutorhynchinae</taxon>
        <taxon>Ceutorhynchus</taxon>
    </lineage>
</organism>
<keyword evidence="3" id="KW-0489">Methyltransferase</keyword>
<evidence type="ECO:0000313" key="9">
    <source>
        <dbReference type="Proteomes" id="UP001152799"/>
    </source>
</evidence>
<gene>
    <name evidence="8" type="ORF">CEUTPL_LOCUS14211</name>
</gene>
<sequence length="452" mass="52912">MKSIVHADKVLQGVTVIIEDLKSHPKCPHGPTLLFSRENQRKFYACAACRDRKLCSFFLWQDELNKLSQSKLEVWEKERKKFLKGINHKKRFIMLNKIKALLPNKRTFCQTCSMFTLEHENKHVEHSLLSNITDYQLEHPSEIMPALENAKKEAQYLFSKESVQFIVNTFLELKYKHVICIGTPRIHEYIQSNVKTLSSILLDIDDRFHNFFGPLDFCWYNSFNNHFFFEEAKQVFEDFLKGTNNKDTVLITDPPFGGRIEPLAQTFSAISAQYGKNKLPMFWIFPYFMEPQILNSFSDFQMLDYKVLYDNHSLFQNGPKGRKQGSPVRIFTNISPSLIKLPNDLYKFCQDCNKWVSNENKHCKVCQDCTSKNGQTYAHCNKCRRCVKPNWQHCFKCNRCAQQDHKCGNILFSGVCLNCNKKGHKKLQCPLLNNTKKRKSKFKQAANKKLKH</sequence>
<name>A0A9N9QNZ0_9CUCU</name>
<feature type="domain" description="CCHC-type" evidence="7">
    <location>
        <begin position="416"/>
        <end position="430"/>
    </location>
</feature>
<keyword evidence="2" id="KW-0963">Cytoplasm</keyword>
<keyword evidence="6" id="KW-0863">Zinc-finger</keyword>
<dbReference type="InterPro" id="IPR001878">
    <property type="entry name" value="Znf_CCHC"/>
</dbReference>
<protein>
    <recommendedName>
        <fullName evidence="7">CCHC-type domain-containing protein</fullName>
    </recommendedName>
</protein>
<keyword evidence="4" id="KW-0808">Transferase</keyword>
<accession>A0A9N9QNZ0</accession>
<keyword evidence="9" id="KW-1185">Reference proteome</keyword>
<dbReference type="OrthoDB" id="431817at2759"/>
<dbReference type="EMBL" id="OU892285">
    <property type="protein sequence ID" value="CAG9773825.1"/>
    <property type="molecule type" value="Genomic_DNA"/>
</dbReference>
<proteinExistence type="predicted"/>
<keyword evidence="6" id="KW-0479">Metal-binding</keyword>
<evidence type="ECO:0000313" key="8">
    <source>
        <dbReference type="EMBL" id="CAG9773825.1"/>
    </source>
</evidence>
<dbReference type="Pfam" id="PF10237">
    <property type="entry name" value="N6-adenineMlase"/>
    <property type="match status" value="1"/>
</dbReference>
<evidence type="ECO:0000256" key="3">
    <source>
        <dbReference type="ARBA" id="ARBA00022603"/>
    </source>
</evidence>
<keyword evidence="5" id="KW-0539">Nucleus</keyword>
<evidence type="ECO:0000256" key="4">
    <source>
        <dbReference type="ARBA" id="ARBA00022679"/>
    </source>
</evidence>
<dbReference type="AlphaFoldDB" id="A0A9N9QNZ0"/>
<comment type="subcellular location">
    <subcellularLocation>
        <location evidence="1">Cytoplasm</location>
    </subcellularLocation>
</comment>
<evidence type="ECO:0000256" key="5">
    <source>
        <dbReference type="ARBA" id="ARBA00023242"/>
    </source>
</evidence>
<dbReference type="InterPro" id="IPR039846">
    <property type="entry name" value="ZCCHC4"/>
</dbReference>
<evidence type="ECO:0000256" key="6">
    <source>
        <dbReference type="PROSITE-ProRule" id="PRU00047"/>
    </source>
</evidence>
<dbReference type="GO" id="GO:0008988">
    <property type="term" value="F:rRNA (adenine-N6-)-methyltransferase activity"/>
    <property type="evidence" value="ECO:0007669"/>
    <property type="project" value="InterPro"/>
</dbReference>
<dbReference type="PANTHER" id="PTHR13493:SF3">
    <property type="entry name" value="RRNA N6-ADENOSINE-METHYLTRANSFERASE ZCCHC4"/>
    <property type="match status" value="1"/>
</dbReference>
<evidence type="ECO:0000256" key="1">
    <source>
        <dbReference type="ARBA" id="ARBA00004496"/>
    </source>
</evidence>
<evidence type="ECO:0000259" key="7">
    <source>
        <dbReference type="PROSITE" id="PS50158"/>
    </source>
</evidence>
<dbReference type="PROSITE" id="PS00092">
    <property type="entry name" value="N6_MTASE"/>
    <property type="match status" value="1"/>
</dbReference>
<reference evidence="8" key="1">
    <citation type="submission" date="2022-01" db="EMBL/GenBank/DDBJ databases">
        <authorList>
            <person name="King R."/>
        </authorList>
    </citation>
    <scope>NUCLEOTIDE SEQUENCE</scope>
</reference>
<dbReference type="GO" id="GO:0005730">
    <property type="term" value="C:nucleolus"/>
    <property type="evidence" value="ECO:0007669"/>
    <property type="project" value="TreeGrafter"/>
</dbReference>
<dbReference type="PROSITE" id="PS50158">
    <property type="entry name" value="ZF_CCHC"/>
    <property type="match status" value="1"/>
</dbReference>
<dbReference type="InterPro" id="IPR002052">
    <property type="entry name" value="DNA_methylase_N6_adenine_CS"/>
</dbReference>
<dbReference type="PANTHER" id="PTHR13493">
    <property type="entry name" value="ZINC FINGER CCHC DOMAIN-CONTAINING"/>
    <property type="match status" value="1"/>
</dbReference>
<keyword evidence="6" id="KW-0862">Zinc</keyword>
<dbReference type="GO" id="GO:0003676">
    <property type="term" value="F:nucleic acid binding"/>
    <property type="evidence" value="ECO:0007669"/>
    <property type="project" value="InterPro"/>
</dbReference>
<evidence type="ECO:0000256" key="2">
    <source>
        <dbReference type="ARBA" id="ARBA00022490"/>
    </source>
</evidence>
<dbReference type="GO" id="GO:0008270">
    <property type="term" value="F:zinc ion binding"/>
    <property type="evidence" value="ECO:0007669"/>
    <property type="project" value="UniProtKB-KW"/>
</dbReference>
<dbReference type="PROSITE" id="PS50216">
    <property type="entry name" value="DHHC"/>
    <property type="match status" value="1"/>
</dbReference>
<dbReference type="Proteomes" id="UP001152799">
    <property type="component" value="Chromosome 9"/>
</dbReference>